<comment type="caution">
    <text evidence="2">The sequence shown here is derived from an EMBL/GenBank/DDBJ whole genome shotgun (WGS) entry which is preliminary data.</text>
</comment>
<evidence type="ECO:0000313" key="2">
    <source>
        <dbReference type="EMBL" id="KAL0116375.1"/>
    </source>
</evidence>
<keyword evidence="3" id="KW-1185">Reference proteome</keyword>
<reference evidence="2 3" key="1">
    <citation type="submission" date="2023-03" db="EMBL/GenBank/DDBJ databases">
        <title>High recombination rates correlate with genetic variation in Cardiocondyla obscurior ants.</title>
        <authorList>
            <person name="Errbii M."/>
        </authorList>
    </citation>
    <scope>NUCLEOTIDE SEQUENCE [LARGE SCALE GENOMIC DNA]</scope>
    <source>
        <strain evidence="2">Alpha-2009</strain>
        <tissue evidence="2">Whole body</tissue>
    </source>
</reference>
<protein>
    <submittedName>
        <fullName evidence="2">Uncharacterized protein</fullName>
    </submittedName>
</protein>
<sequence length="219" mass="25223">MPNDIPFYMLSNKAKRKRIELEECDSTDSLNDNAIDRRYIIEQYNESDKYSELFKYPEHILYENINLDQSPQDSQLPLNSLSSSQSSEKSVFSKLILQFLRAGLKENHECFADDKSEPRFPTSAQTLLQTEIKLMKKIVEPGYYILSRVTSFLSQRGQSRSKRPSADKRSVRRRDTRGSREEGSRFLGRIPARDGVVSLRYCFWAPGTGPAVPILSTKQ</sequence>
<dbReference type="EMBL" id="JADYXP020000009">
    <property type="protein sequence ID" value="KAL0116375.1"/>
    <property type="molecule type" value="Genomic_DNA"/>
</dbReference>
<evidence type="ECO:0000313" key="3">
    <source>
        <dbReference type="Proteomes" id="UP001430953"/>
    </source>
</evidence>
<dbReference type="Proteomes" id="UP001430953">
    <property type="component" value="Unassembled WGS sequence"/>
</dbReference>
<proteinExistence type="predicted"/>
<evidence type="ECO:0000256" key="1">
    <source>
        <dbReference type="SAM" id="MobiDB-lite"/>
    </source>
</evidence>
<accession>A0AAW2FMD7</accession>
<organism evidence="2 3">
    <name type="scientific">Cardiocondyla obscurior</name>
    <dbReference type="NCBI Taxonomy" id="286306"/>
    <lineage>
        <taxon>Eukaryota</taxon>
        <taxon>Metazoa</taxon>
        <taxon>Ecdysozoa</taxon>
        <taxon>Arthropoda</taxon>
        <taxon>Hexapoda</taxon>
        <taxon>Insecta</taxon>
        <taxon>Pterygota</taxon>
        <taxon>Neoptera</taxon>
        <taxon>Endopterygota</taxon>
        <taxon>Hymenoptera</taxon>
        <taxon>Apocrita</taxon>
        <taxon>Aculeata</taxon>
        <taxon>Formicoidea</taxon>
        <taxon>Formicidae</taxon>
        <taxon>Myrmicinae</taxon>
        <taxon>Cardiocondyla</taxon>
    </lineage>
</organism>
<gene>
    <name evidence="2" type="ORF">PUN28_009769</name>
</gene>
<name>A0AAW2FMD7_9HYME</name>
<feature type="region of interest" description="Disordered" evidence="1">
    <location>
        <begin position="156"/>
        <end position="184"/>
    </location>
</feature>
<dbReference type="AlphaFoldDB" id="A0AAW2FMD7"/>